<dbReference type="PROSITE" id="PS00027">
    <property type="entry name" value="HOMEOBOX_1"/>
    <property type="match status" value="1"/>
</dbReference>
<evidence type="ECO:0000256" key="4">
    <source>
        <dbReference type="ARBA" id="ARBA00023242"/>
    </source>
</evidence>
<evidence type="ECO:0000313" key="9">
    <source>
        <dbReference type="Proteomes" id="UP000078561"/>
    </source>
</evidence>
<dbReference type="STRING" id="4829.A0A163IQ72"/>
<dbReference type="PANTHER" id="PTHR24208">
    <property type="entry name" value="LIM/HOMEOBOX PROTEIN LHX"/>
    <property type="match status" value="1"/>
</dbReference>
<dbReference type="InterPro" id="IPR017970">
    <property type="entry name" value="Homeobox_CS"/>
</dbReference>
<reference evidence="8" key="1">
    <citation type="submission" date="2016-04" db="EMBL/GenBank/DDBJ databases">
        <authorList>
            <person name="Evans L.H."/>
            <person name="Alamgir A."/>
            <person name="Owens N."/>
            <person name="Weber N.D."/>
            <person name="Virtaneva K."/>
            <person name="Barbian K."/>
            <person name="Babar A."/>
            <person name="Rosenke K."/>
        </authorList>
    </citation>
    <scope>NUCLEOTIDE SEQUENCE [LARGE SCALE GENOMIC DNA]</scope>
    <source>
        <strain evidence="8">CBS 101.48</strain>
    </source>
</reference>
<gene>
    <name evidence="8" type="primary">ABSGL_00060.1 scaffold 129</name>
</gene>
<dbReference type="Pfam" id="PF00046">
    <property type="entry name" value="Homeodomain"/>
    <property type="match status" value="1"/>
</dbReference>
<feature type="DNA-binding region" description="Homeobox" evidence="5">
    <location>
        <begin position="9"/>
        <end position="68"/>
    </location>
</feature>
<dbReference type="Proteomes" id="UP000078561">
    <property type="component" value="Unassembled WGS sequence"/>
</dbReference>
<name>A0A163IQ72_ABSGL</name>
<evidence type="ECO:0000259" key="7">
    <source>
        <dbReference type="PROSITE" id="PS50071"/>
    </source>
</evidence>
<keyword evidence="3 5" id="KW-0371">Homeobox</keyword>
<comment type="subcellular location">
    <subcellularLocation>
        <location evidence="1 5 6">Nucleus</location>
    </subcellularLocation>
</comment>
<evidence type="ECO:0000256" key="2">
    <source>
        <dbReference type="ARBA" id="ARBA00023125"/>
    </source>
</evidence>
<keyword evidence="2 5" id="KW-0238">DNA-binding</keyword>
<dbReference type="EMBL" id="LT549931">
    <property type="protein sequence ID" value="SAL94774.1"/>
    <property type="molecule type" value="Genomic_DNA"/>
</dbReference>
<dbReference type="AlphaFoldDB" id="A0A163IQ72"/>
<keyword evidence="9" id="KW-1185">Reference proteome</keyword>
<sequence>MDASQSSTSQSKRERFTAEQVQIMEHLFQLTPLPTNQQKLDLADQLGISRRRIQVWFQNRRSKAKRQLASASTTHSLDHTPIMEPPTAIEQSSAYNMTSSLRPLARPTAYVYQPTYALDNIFTDMDPDLQQQRYSPAFVFNQTNQPPGRTLPPPPPPPAPVSLYSQGTFTPVYWRTSLFDHSPAPLSVPLANTSVILSHETQQPRRGFLPPPSR</sequence>
<feature type="domain" description="Homeobox" evidence="7">
    <location>
        <begin position="7"/>
        <end position="67"/>
    </location>
</feature>
<dbReference type="PANTHER" id="PTHR24208:SF166">
    <property type="entry name" value="LIM HOMEOBOX TRANSCRIPTION FACTOR 1 ALPHA, ISOFORM B"/>
    <property type="match status" value="1"/>
</dbReference>
<organism evidence="8">
    <name type="scientific">Absidia glauca</name>
    <name type="common">Pin mould</name>
    <dbReference type="NCBI Taxonomy" id="4829"/>
    <lineage>
        <taxon>Eukaryota</taxon>
        <taxon>Fungi</taxon>
        <taxon>Fungi incertae sedis</taxon>
        <taxon>Mucoromycota</taxon>
        <taxon>Mucoromycotina</taxon>
        <taxon>Mucoromycetes</taxon>
        <taxon>Mucorales</taxon>
        <taxon>Cunninghamellaceae</taxon>
        <taxon>Absidia</taxon>
    </lineage>
</organism>
<evidence type="ECO:0000256" key="6">
    <source>
        <dbReference type="RuleBase" id="RU000682"/>
    </source>
</evidence>
<dbReference type="PROSITE" id="PS50071">
    <property type="entry name" value="HOMEOBOX_2"/>
    <property type="match status" value="1"/>
</dbReference>
<proteinExistence type="predicted"/>
<dbReference type="InParanoid" id="A0A163IQ72"/>
<evidence type="ECO:0000256" key="1">
    <source>
        <dbReference type="ARBA" id="ARBA00004123"/>
    </source>
</evidence>
<dbReference type="PRINTS" id="PR00031">
    <property type="entry name" value="HTHREPRESSR"/>
</dbReference>
<dbReference type="InterPro" id="IPR000047">
    <property type="entry name" value="HTH_motif"/>
</dbReference>
<evidence type="ECO:0000256" key="3">
    <source>
        <dbReference type="ARBA" id="ARBA00023155"/>
    </source>
</evidence>
<dbReference type="InterPro" id="IPR009057">
    <property type="entry name" value="Homeodomain-like_sf"/>
</dbReference>
<dbReference type="InterPro" id="IPR001356">
    <property type="entry name" value="HD"/>
</dbReference>
<evidence type="ECO:0000256" key="5">
    <source>
        <dbReference type="PROSITE-ProRule" id="PRU00108"/>
    </source>
</evidence>
<dbReference type="SMART" id="SM00389">
    <property type="entry name" value="HOX"/>
    <property type="match status" value="1"/>
</dbReference>
<accession>A0A163IQ72</accession>
<dbReference type="SUPFAM" id="SSF46689">
    <property type="entry name" value="Homeodomain-like"/>
    <property type="match status" value="1"/>
</dbReference>
<dbReference type="OrthoDB" id="6159439at2759"/>
<dbReference type="OMA" id="MAKRSSM"/>
<evidence type="ECO:0000313" key="8">
    <source>
        <dbReference type="EMBL" id="SAL94774.1"/>
    </source>
</evidence>
<protein>
    <recommendedName>
        <fullName evidence="7">Homeobox domain-containing protein</fullName>
    </recommendedName>
</protein>
<dbReference type="Gene3D" id="1.10.10.60">
    <property type="entry name" value="Homeodomain-like"/>
    <property type="match status" value="1"/>
</dbReference>
<dbReference type="InterPro" id="IPR050453">
    <property type="entry name" value="LIM_Homeobox_TF"/>
</dbReference>
<keyword evidence="4 5" id="KW-0539">Nucleus</keyword>
<dbReference type="CDD" id="cd00086">
    <property type="entry name" value="homeodomain"/>
    <property type="match status" value="1"/>
</dbReference>
<dbReference type="GO" id="GO:0000981">
    <property type="term" value="F:DNA-binding transcription factor activity, RNA polymerase II-specific"/>
    <property type="evidence" value="ECO:0007669"/>
    <property type="project" value="InterPro"/>
</dbReference>
<dbReference type="GO" id="GO:0005634">
    <property type="term" value="C:nucleus"/>
    <property type="evidence" value="ECO:0007669"/>
    <property type="project" value="UniProtKB-SubCell"/>
</dbReference>
<dbReference type="GO" id="GO:0000977">
    <property type="term" value="F:RNA polymerase II transcription regulatory region sequence-specific DNA binding"/>
    <property type="evidence" value="ECO:0007669"/>
    <property type="project" value="TreeGrafter"/>
</dbReference>